<name>W6QQ03_PENRF</name>
<accession>W6QQ03</accession>
<dbReference type="InterPro" id="IPR036410">
    <property type="entry name" value="HSP_DnaJ_Cys-rich_dom_sf"/>
</dbReference>
<gene>
    <name evidence="2" type="ORF">PROQFM164_S08g000122</name>
</gene>
<keyword evidence="1" id="KW-1133">Transmembrane helix</keyword>
<keyword evidence="1" id="KW-0812">Transmembrane</keyword>
<sequence>MMALVTSLDTLMCSISTFILDSLHAAPFQTFAIFLLLQFLLAPTVIALVCRWCGLAPGTDNESQRTCPTCDGSGVVDVTQDKSSQTEAY</sequence>
<organism evidence="2 3">
    <name type="scientific">Penicillium roqueforti (strain FM164)</name>
    <dbReference type="NCBI Taxonomy" id="1365484"/>
    <lineage>
        <taxon>Eukaryota</taxon>
        <taxon>Fungi</taxon>
        <taxon>Dikarya</taxon>
        <taxon>Ascomycota</taxon>
        <taxon>Pezizomycotina</taxon>
        <taxon>Eurotiomycetes</taxon>
        <taxon>Eurotiomycetidae</taxon>
        <taxon>Eurotiales</taxon>
        <taxon>Aspergillaceae</taxon>
        <taxon>Penicillium</taxon>
    </lineage>
</organism>
<dbReference type="AlphaFoldDB" id="W6QQ03"/>
<dbReference type="EMBL" id="HG792022">
    <property type="protein sequence ID" value="CDM38071.1"/>
    <property type="molecule type" value="Genomic_DNA"/>
</dbReference>
<keyword evidence="1" id="KW-0472">Membrane</keyword>
<evidence type="ECO:0000256" key="1">
    <source>
        <dbReference type="SAM" id="Phobius"/>
    </source>
</evidence>
<feature type="transmembrane region" description="Helical" evidence="1">
    <location>
        <begin position="35"/>
        <end position="55"/>
    </location>
</feature>
<dbReference type="Proteomes" id="UP000030686">
    <property type="component" value="Unassembled WGS sequence"/>
</dbReference>
<reference evidence="2" key="1">
    <citation type="journal article" date="2014" name="Nat. Commun.">
        <title>Multiple recent horizontal transfers of a large genomic region in cheese making fungi.</title>
        <authorList>
            <person name="Cheeseman K."/>
            <person name="Ropars J."/>
            <person name="Renault P."/>
            <person name="Dupont J."/>
            <person name="Gouzy J."/>
            <person name="Branca A."/>
            <person name="Abraham A.L."/>
            <person name="Ceppi M."/>
            <person name="Conseiller E."/>
            <person name="Debuchy R."/>
            <person name="Malagnac F."/>
            <person name="Goarin A."/>
            <person name="Silar P."/>
            <person name="Lacoste S."/>
            <person name="Sallet E."/>
            <person name="Bensimon A."/>
            <person name="Giraud T."/>
            <person name="Brygoo Y."/>
        </authorList>
    </citation>
    <scope>NUCLEOTIDE SEQUENCE [LARGE SCALE GENOMIC DNA]</scope>
    <source>
        <strain evidence="2">FM164</strain>
    </source>
</reference>
<dbReference type="OrthoDB" id="4357223at2759"/>
<protein>
    <submittedName>
        <fullName evidence="2">Uncharacterized protein</fullName>
    </submittedName>
</protein>
<dbReference type="SUPFAM" id="SSF57938">
    <property type="entry name" value="DnaJ/Hsp40 cysteine-rich domain"/>
    <property type="match status" value="1"/>
</dbReference>
<proteinExistence type="predicted"/>
<keyword evidence="3" id="KW-1185">Reference proteome</keyword>
<dbReference type="OMA" id="CRWCGLA"/>
<evidence type="ECO:0000313" key="3">
    <source>
        <dbReference type="Proteomes" id="UP000030686"/>
    </source>
</evidence>
<evidence type="ECO:0000313" key="2">
    <source>
        <dbReference type="EMBL" id="CDM38071.1"/>
    </source>
</evidence>